<dbReference type="EMBL" id="JBHSEF010000021">
    <property type="protein sequence ID" value="MFC4355013.1"/>
    <property type="molecule type" value="Genomic_DNA"/>
</dbReference>
<keyword evidence="1" id="KW-1133">Transmembrane helix</keyword>
<evidence type="ECO:0000313" key="2">
    <source>
        <dbReference type="EMBL" id="MFC4355013.1"/>
    </source>
</evidence>
<accession>A0ABV8UUJ8</accession>
<reference evidence="3" key="1">
    <citation type="journal article" date="2019" name="Int. J. Syst. Evol. Microbiol.">
        <title>The Global Catalogue of Microorganisms (GCM) 10K type strain sequencing project: providing services to taxonomists for standard genome sequencing and annotation.</title>
        <authorList>
            <consortium name="The Broad Institute Genomics Platform"/>
            <consortium name="The Broad Institute Genome Sequencing Center for Infectious Disease"/>
            <person name="Wu L."/>
            <person name="Ma J."/>
        </authorList>
    </citation>
    <scope>NUCLEOTIDE SEQUENCE [LARGE SCALE GENOMIC DNA]</scope>
    <source>
        <strain evidence="3">CCUG 50353</strain>
    </source>
</reference>
<organism evidence="2 3">
    <name type="scientific">Chryseomicrobium palamuruense</name>
    <dbReference type="NCBI Taxonomy" id="682973"/>
    <lineage>
        <taxon>Bacteria</taxon>
        <taxon>Bacillati</taxon>
        <taxon>Bacillota</taxon>
        <taxon>Bacilli</taxon>
        <taxon>Bacillales</taxon>
        <taxon>Caryophanaceae</taxon>
        <taxon>Chryseomicrobium</taxon>
    </lineage>
</organism>
<keyword evidence="1" id="KW-0812">Transmembrane</keyword>
<protein>
    <submittedName>
        <fullName evidence="2">Uncharacterized protein</fullName>
    </submittedName>
</protein>
<comment type="caution">
    <text evidence="2">The sequence shown here is derived from an EMBL/GenBank/DDBJ whole genome shotgun (WGS) entry which is preliminary data.</text>
</comment>
<evidence type="ECO:0000256" key="1">
    <source>
        <dbReference type="SAM" id="Phobius"/>
    </source>
</evidence>
<proteinExistence type="predicted"/>
<feature type="transmembrane region" description="Helical" evidence="1">
    <location>
        <begin position="9"/>
        <end position="28"/>
    </location>
</feature>
<sequence length="151" mass="17094">MKWLTNKSYNAIFITFMSLIYGGMYLAISDHMEFESILPPMNSANLWFWNGWIEALYGGVLYYLGWGIFTVTAVILILSFTSRSQKLDEYQGTILTKAVIGAGFLSIILSPLLIIGLLSQPHLAIPLILFAVTLVWYFVLVAYLAFLLIQR</sequence>
<name>A0ABV8UUJ8_9BACL</name>
<gene>
    <name evidence="2" type="ORF">ACFO0S_08135</name>
</gene>
<keyword evidence="3" id="KW-1185">Reference proteome</keyword>
<feature type="transmembrane region" description="Helical" evidence="1">
    <location>
        <begin position="124"/>
        <end position="149"/>
    </location>
</feature>
<feature type="transmembrane region" description="Helical" evidence="1">
    <location>
        <begin position="60"/>
        <end position="82"/>
    </location>
</feature>
<evidence type="ECO:0000313" key="3">
    <source>
        <dbReference type="Proteomes" id="UP001595733"/>
    </source>
</evidence>
<dbReference type="RefSeq" id="WP_378141321.1">
    <property type="nucleotide sequence ID" value="NZ_JBHSEF010000021.1"/>
</dbReference>
<keyword evidence="1" id="KW-0472">Membrane</keyword>
<feature type="transmembrane region" description="Helical" evidence="1">
    <location>
        <begin position="94"/>
        <end position="118"/>
    </location>
</feature>
<dbReference type="Proteomes" id="UP001595733">
    <property type="component" value="Unassembled WGS sequence"/>
</dbReference>